<name>A0A1W1D4E6_9ZZZZ</name>
<dbReference type="InterPro" id="IPR001544">
    <property type="entry name" value="Aminotrans_IV"/>
</dbReference>
<dbReference type="Pfam" id="PF01063">
    <property type="entry name" value="Aminotran_4"/>
    <property type="match status" value="1"/>
</dbReference>
<accession>A0A1W1D4E6</accession>
<gene>
    <name evidence="1" type="ORF">MNB_SM-3-664</name>
</gene>
<dbReference type="SUPFAM" id="SSF56752">
    <property type="entry name" value="D-aminoacid aminotransferase-like PLP-dependent enzymes"/>
    <property type="match status" value="1"/>
</dbReference>
<dbReference type="InterPro" id="IPR043132">
    <property type="entry name" value="BCAT-like_C"/>
</dbReference>
<dbReference type="GO" id="GO:0008696">
    <property type="term" value="F:4-amino-4-deoxychorismate lyase activity"/>
    <property type="evidence" value="ECO:0007669"/>
    <property type="project" value="UniProtKB-EC"/>
</dbReference>
<keyword evidence="1" id="KW-0456">Lyase</keyword>
<reference evidence="1" key="1">
    <citation type="submission" date="2016-10" db="EMBL/GenBank/DDBJ databases">
        <authorList>
            <person name="de Groot N.N."/>
        </authorList>
    </citation>
    <scope>NUCLEOTIDE SEQUENCE</scope>
</reference>
<dbReference type="Gene3D" id="3.30.470.10">
    <property type="match status" value="1"/>
</dbReference>
<sequence length="210" mass="24780">MKHNYFLETIKAVNGVVYNITFHQQRYENVLRSFGVKKKEDLASLLFPPKNGIYRCRIVYSLDKIIEITYHPYIKREINSIKLIESDDIIYDKKYTNREKLNQLFSQKGDCDEVLIVKNNLLCDTTIANIALYKKKQWFTPKKPLLYGTTLMRYQDKLIFKDIGIKDLQEYSHIAFLNAMIDFDIKKIDISHNNIISLSPILNPSYLRIC</sequence>
<organism evidence="1">
    <name type="scientific">hydrothermal vent metagenome</name>
    <dbReference type="NCBI Taxonomy" id="652676"/>
    <lineage>
        <taxon>unclassified sequences</taxon>
        <taxon>metagenomes</taxon>
        <taxon>ecological metagenomes</taxon>
    </lineage>
</organism>
<dbReference type="EMBL" id="FPHP01000041">
    <property type="protein sequence ID" value="SFV75479.1"/>
    <property type="molecule type" value="Genomic_DNA"/>
</dbReference>
<dbReference type="AlphaFoldDB" id="A0A1W1D4E6"/>
<dbReference type="InterPro" id="IPR043131">
    <property type="entry name" value="BCAT-like_N"/>
</dbReference>
<dbReference type="Gene3D" id="3.20.10.10">
    <property type="entry name" value="D-amino Acid Aminotransferase, subunit A, domain 2"/>
    <property type="match status" value="1"/>
</dbReference>
<proteinExistence type="predicted"/>
<dbReference type="InterPro" id="IPR036038">
    <property type="entry name" value="Aminotransferase-like"/>
</dbReference>
<evidence type="ECO:0000313" key="1">
    <source>
        <dbReference type="EMBL" id="SFV75479.1"/>
    </source>
</evidence>
<protein>
    <submittedName>
        <fullName evidence="1">Aminodeoxychorismate lyase</fullName>
        <ecNumber evidence="1">4.1.3.38</ecNumber>
    </submittedName>
</protein>
<dbReference type="EC" id="4.1.3.38" evidence="1"/>